<feature type="compositionally biased region" description="Basic and acidic residues" evidence="1">
    <location>
        <begin position="124"/>
        <end position="136"/>
    </location>
</feature>
<dbReference type="EMBL" id="KQ258278">
    <property type="protein sequence ID" value="KOM25672.1"/>
    <property type="molecule type" value="Genomic_DNA"/>
</dbReference>
<organism evidence="2 3">
    <name type="scientific">Phaseolus angularis</name>
    <name type="common">Azuki bean</name>
    <name type="synonym">Vigna angularis</name>
    <dbReference type="NCBI Taxonomy" id="3914"/>
    <lineage>
        <taxon>Eukaryota</taxon>
        <taxon>Viridiplantae</taxon>
        <taxon>Streptophyta</taxon>
        <taxon>Embryophyta</taxon>
        <taxon>Tracheophyta</taxon>
        <taxon>Spermatophyta</taxon>
        <taxon>Magnoliopsida</taxon>
        <taxon>eudicotyledons</taxon>
        <taxon>Gunneridae</taxon>
        <taxon>Pentapetalae</taxon>
        <taxon>rosids</taxon>
        <taxon>fabids</taxon>
        <taxon>Fabales</taxon>
        <taxon>Fabaceae</taxon>
        <taxon>Papilionoideae</taxon>
        <taxon>50 kb inversion clade</taxon>
        <taxon>NPAAA clade</taxon>
        <taxon>indigoferoid/millettioid clade</taxon>
        <taxon>Phaseoleae</taxon>
        <taxon>Vigna</taxon>
    </lineage>
</organism>
<accession>A0A0L9T518</accession>
<reference evidence="3" key="1">
    <citation type="journal article" date="2015" name="Proc. Natl. Acad. Sci. U.S.A.">
        <title>Genome sequencing of adzuki bean (Vigna angularis) provides insight into high starch and low fat accumulation and domestication.</title>
        <authorList>
            <person name="Yang K."/>
            <person name="Tian Z."/>
            <person name="Chen C."/>
            <person name="Luo L."/>
            <person name="Zhao B."/>
            <person name="Wang Z."/>
            <person name="Yu L."/>
            <person name="Li Y."/>
            <person name="Sun Y."/>
            <person name="Li W."/>
            <person name="Chen Y."/>
            <person name="Li Y."/>
            <person name="Zhang Y."/>
            <person name="Ai D."/>
            <person name="Zhao J."/>
            <person name="Shang C."/>
            <person name="Ma Y."/>
            <person name="Wu B."/>
            <person name="Wang M."/>
            <person name="Gao L."/>
            <person name="Sun D."/>
            <person name="Zhang P."/>
            <person name="Guo F."/>
            <person name="Wang W."/>
            <person name="Li Y."/>
            <person name="Wang J."/>
            <person name="Varshney R.K."/>
            <person name="Wang J."/>
            <person name="Ling H.Q."/>
            <person name="Wan P."/>
        </authorList>
    </citation>
    <scope>NUCLEOTIDE SEQUENCE</scope>
    <source>
        <strain evidence="3">cv. Jingnong 6</strain>
    </source>
</reference>
<feature type="compositionally biased region" description="Basic residues" evidence="1">
    <location>
        <begin position="137"/>
        <end position="146"/>
    </location>
</feature>
<evidence type="ECO:0000313" key="2">
    <source>
        <dbReference type="EMBL" id="KOM25672.1"/>
    </source>
</evidence>
<feature type="compositionally biased region" description="Low complexity" evidence="1">
    <location>
        <begin position="48"/>
        <end position="58"/>
    </location>
</feature>
<evidence type="ECO:0000313" key="3">
    <source>
        <dbReference type="Proteomes" id="UP000053144"/>
    </source>
</evidence>
<feature type="region of interest" description="Disordered" evidence="1">
    <location>
        <begin position="23"/>
        <end position="60"/>
    </location>
</feature>
<dbReference type="Proteomes" id="UP000053144">
    <property type="component" value="Unassembled WGS sequence"/>
</dbReference>
<evidence type="ECO:0000256" key="1">
    <source>
        <dbReference type="SAM" id="MobiDB-lite"/>
    </source>
</evidence>
<proteinExistence type="predicted"/>
<name>A0A0L9T518_PHAAN</name>
<protein>
    <submittedName>
        <fullName evidence="2">Uncharacterized protein</fullName>
    </submittedName>
</protein>
<gene>
    <name evidence="2" type="ORF">LR48_Vigan151s001100</name>
</gene>
<feature type="region of interest" description="Disordered" evidence="1">
    <location>
        <begin position="121"/>
        <end position="163"/>
    </location>
</feature>
<dbReference type="Gramene" id="KOM25672">
    <property type="protein sequence ID" value="KOM25672"/>
    <property type="gene ID" value="LR48_Vigan151s001100"/>
</dbReference>
<dbReference type="AlphaFoldDB" id="A0A0L9T518"/>
<sequence>MLDDALRLIDVEMCTLTTYTGEFDERSEEGERWNQKTHQKVQKDKPQLPLSGSLPLSGTQEVTLDPLRGKMAAEGKKPTHALTAERQFTTERHFYGLGPNFSNTSSNQEPAATVERRCRARPHQQLEAEQQRSIHRERMKAHRSSRNRIESRERAPAWGLSPELNSSSWTEGLKIHGKRCWHSRSL</sequence>